<organism evidence="1">
    <name type="scientific">viral metagenome</name>
    <dbReference type="NCBI Taxonomy" id="1070528"/>
    <lineage>
        <taxon>unclassified sequences</taxon>
        <taxon>metagenomes</taxon>
        <taxon>organismal metagenomes</taxon>
    </lineage>
</organism>
<dbReference type="Gene3D" id="3.60.10.10">
    <property type="entry name" value="Endonuclease/exonuclease/phosphatase"/>
    <property type="match status" value="1"/>
</dbReference>
<dbReference type="InterPro" id="IPR036691">
    <property type="entry name" value="Endo/exonu/phosph_ase_sf"/>
</dbReference>
<dbReference type="AlphaFoldDB" id="A0A6C0B5Q7"/>
<name>A0A6C0B5Q7_9ZZZZ</name>
<reference evidence="1" key="1">
    <citation type="journal article" date="2020" name="Nature">
        <title>Giant virus diversity and host interactions through global metagenomics.</title>
        <authorList>
            <person name="Schulz F."/>
            <person name="Roux S."/>
            <person name="Paez-Espino D."/>
            <person name="Jungbluth S."/>
            <person name="Walsh D.A."/>
            <person name="Denef V.J."/>
            <person name="McMahon K.D."/>
            <person name="Konstantinidis K.T."/>
            <person name="Eloe-Fadrosh E.A."/>
            <person name="Kyrpides N.C."/>
            <person name="Woyke T."/>
        </authorList>
    </citation>
    <scope>NUCLEOTIDE SEQUENCE</scope>
    <source>
        <strain evidence="1">GVMAG-M-3300009422-16</strain>
    </source>
</reference>
<proteinExistence type="predicted"/>
<accession>A0A6C0B5Q7</accession>
<sequence length="292" mass="34404">MFPTPNKIIGSREDLIKSYIEQVNSLHTTTFSTKQVNTFRFCSYNVKYFKFENYTCENIKSFIDIINPDAFSLIEYDIKHDYIFKDIKDYNTVLFEQLPGYGIFSSHNNSKYILHNIDQKNLLSHGRYGNMNELRGFTHITINLNKTFLNIFTVHLDVWDESGSIRLQEITELVDYIINKSLTNVLILGDFNEWDLKNTDNTYGASLVDFKRRTGLKHFSTQSHDFLKQNNFVNVFHLKEKYPKFSCWSGKLVDFCYLFKSTWSDTIEIADITMPFLPYSDHLPIVIDIKYK</sequence>
<dbReference type="EMBL" id="MN739071">
    <property type="protein sequence ID" value="QHS87001.1"/>
    <property type="molecule type" value="Genomic_DNA"/>
</dbReference>
<evidence type="ECO:0000313" key="1">
    <source>
        <dbReference type="EMBL" id="QHS87001.1"/>
    </source>
</evidence>
<dbReference type="SUPFAM" id="SSF56219">
    <property type="entry name" value="DNase I-like"/>
    <property type="match status" value="1"/>
</dbReference>
<evidence type="ECO:0008006" key="2">
    <source>
        <dbReference type="Google" id="ProtNLM"/>
    </source>
</evidence>
<protein>
    <recommendedName>
        <fullName evidence="2">Endonuclease/exonuclease/phosphatase domain-containing protein</fullName>
    </recommendedName>
</protein>